<keyword evidence="1" id="KW-0472">Membrane</keyword>
<keyword evidence="1" id="KW-1133">Transmembrane helix</keyword>
<dbReference type="OrthoDB" id="380346at2157"/>
<sequence length="137" mass="15207">MQAWLLYSVISLILWGVWGVILKYSNNFYNTVTTYYLSTIGSFATATVLTLIMKNDFNANPLKHMQYPLIAGFFGTLGYWFMVKALEQGKASIVITVTAVYPIITLALSILILSEKLTLTQIIGILMAVLGIVLMST</sequence>
<accession>A0A7M1UPA7</accession>
<organism evidence="3 4">
    <name type="scientific">Thermosphaera chiliense</name>
    <dbReference type="NCBI Taxonomy" id="3402707"/>
    <lineage>
        <taxon>Archaea</taxon>
        <taxon>Thermoproteota</taxon>
        <taxon>Thermoprotei</taxon>
        <taxon>Desulfurococcales</taxon>
        <taxon>Desulfurococcaceae</taxon>
        <taxon>Thermosphaera</taxon>
    </lineage>
</organism>
<proteinExistence type="predicted"/>
<dbReference type="RefSeq" id="WP_193435912.1">
    <property type="nucleotide sequence ID" value="NZ_CP063144.1"/>
</dbReference>
<dbReference type="Pfam" id="PF00892">
    <property type="entry name" value="EamA"/>
    <property type="match status" value="1"/>
</dbReference>
<feature type="transmembrane region" description="Helical" evidence="1">
    <location>
        <begin position="6"/>
        <end position="22"/>
    </location>
</feature>
<dbReference type="GeneID" id="59454869"/>
<gene>
    <name evidence="3" type="ORF">IMZ38_05585</name>
</gene>
<dbReference type="AlphaFoldDB" id="A0A7M1UPA7"/>
<evidence type="ECO:0000259" key="2">
    <source>
        <dbReference type="Pfam" id="PF00892"/>
    </source>
</evidence>
<reference evidence="3 4" key="1">
    <citation type="submission" date="2020-10" db="EMBL/GenBank/DDBJ databases">
        <title>Complete genome sequence of Thermosphaera aggregans strain 3507.</title>
        <authorList>
            <person name="Zayulina K.S."/>
            <person name="Elcheninov A.G."/>
            <person name="Toshchakov S.V."/>
            <person name="Kublanov I.V."/>
            <person name="Kochetkova T.V."/>
        </authorList>
    </citation>
    <scope>NUCLEOTIDE SEQUENCE [LARGE SCALE GENOMIC DNA]</scope>
    <source>
        <strain evidence="3 4">3507</strain>
    </source>
</reference>
<keyword evidence="1" id="KW-0812">Transmembrane</keyword>
<feature type="domain" description="EamA" evidence="2">
    <location>
        <begin position="3"/>
        <end position="137"/>
    </location>
</feature>
<dbReference type="InterPro" id="IPR037185">
    <property type="entry name" value="EmrE-like"/>
</dbReference>
<evidence type="ECO:0000313" key="4">
    <source>
        <dbReference type="Proteomes" id="UP000593766"/>
    </source>
</evidence>
<dbReference type="EMBL" id="CP063144">
    <property type="protein sequence ID" value="QOR94108.1"/>
    <property type="molecule type" value="Genomic_DNA"/>
</dbReference>
<protein>
    <submittedName>
        <fullName evidence="3">DMT family transporter</fullName>
    </submittedName>
</protein>
<name>A0A7M1UPA7_9CREN</name>
<keyword evidence="4" id="KW-1185">Reference proteome</keyword>
<dbReference type="Gene3D" id="1.10.3730.20">
    <property type="match status" value="1"/>
</dbReference>
<dbReference type="SUPFAM" id="SSF103481">
    <property type="entry name" value="Multidrug resistance efflux transporter EmrE"/>
    <property type="match status" value="1"/>
</dbReference>
<feature type="transmembrane region" description="Helical" evidence="1">
    <location>
        <begin position="119"/>
        <end position="136"/>
    </location>
</feature>
<evidence type="ECO:0000256" key="1">
    <source>
        <dbReference type="SAM" id="Phobius"/>
    </source>
</evidence>
<dbReference type="GO" id="GO:0016020">
    <property type="term" value="C:membrane"/>
    <property type="evidence" value="ECO:0007669"/>
    <property type="project" value="InterPro"/>
</dbReference>
<feature type="transmembrane region" description="Helical" evidence="1">
    <location>
        <begin position="65"/>
        <end position="81"/>
    </location>
</feature>
<dbReference type="KEGG" id="tcs:IMZ38_05585"/>
<dbReference type="Proteomes" id="UP000593766">
    <property type="component" value="Chromosome"/>
</dbReference>
<dbReference type="InterPro" id="IPR000620">
    <property type="entry name" value="EamA_dom"/>
</dbReference>
<feature type="transmembrane region" description="Helical" evidence="1">
    <location>
        <begin position="93"/>
        <end position="113"/>
    </location>
</feature>
<evidence type="ECO:0000313" key="3">
    <source>
        <dbReference type="EMBL" id="QOR94108.1"/>
    </source>
</evidence>
<feature type="transmembrane region" description="Helical" evidence="1">
    <location>
        <begin position="34"/>
        <end position="53"/>
    </location>
</feature>